<accession>A0A1H1P2K6</accession>
<proteinExistence type="predicted"/>
<dbReference type="EMBL" id="LT629757">
    <property type="protein sequence ID" value="SDS05260.1"/>
    <property type="molecule type" value="Genomic_DNA"/>
</dbReference>
<evidence type="ECO:0000313" key="2">
    <source>
        <dbReference type="Proteomes" id="UP000198859"/>
    </source>
</evidence>
<evidence type="ECO:0000313" key="1">
    <source>
        <dbReference type="EMBL" id="SDS05260.1"/>
    </source>
</evidence>
<reference evidence="2" key="1">
    <citation type="submission" date="2016-10" db="EMBL/GenBank/DDBJ databases">
        <authorList>
            <person name="Varghese N."/>
            <person name="Submissions S."/>
        </authorList>
    </citation>
    <scope>NUCLEOTIDE SEQUENCE [LARGE SCALE GENOMIC DNA]</scope>
    <source>
        <strain evidence="2">DSM 22127</strain>
    </source>
</reference>
<sequence length="126" mass="13376">MEITTRFATASGGYVEPSTGQWVVYRPYYTVQVDVVCPAGATGALTYSPVFAMNLGGFNFTCTGAKQQLAFGAGAMNGVNEVGLHRQRPTVNLWVYSSPPSDGGSFPAAPVSTDSENIWVQTVRSS</sequence>
<name>A0A1H1P2K6_9ACTN</name>
<dbReference type="AlphaFoldDB" id="A0A1H1P2K6"/>
<gene>
    <name evidence="1" type="ORF">SAMN04488570_1026</name>
</gene>
<organism evidence="1 2">
    <name type="scientific">Nocardioides scoriae</name>
    <dbReference type="NCBI Taxonomy" id="642780"/>
    <lineage>
        <taxon>Bacteria</taxon>
        <taxon>Bacillati</taxon>
        <taxon>Actinomycetota</taxon>
        <taxon>Actinomycetes</taxon>
        <taxon>Propionibacteriales</taxon>
        <taxon>Nocardioidaceae</taxon>
        <taxon>Nocardioides</taxon>
    </lineage>
</organism>
<dbReference type="Proteomes" id="UP000198859">
    <property type="component" value="Chromosome I"/>
</dbReference>
<keyword evidence="2" id="KW-1185">Reference proteome</keyword>
<protein>
    <submittedName>
        <fullName evidence="1">Uncharacterized protein</fullName>
    </submittedName>
</protein>